<protein>
    <submittedName>
        <fullName evidence="1">Uncharacterized protein</fullName>
    </submittedName>
</protein>
<dbReference type="RefSeq" id="WP_277861227.1">
    <property type="nucleotide sequence ID" value="NZ_JARRAG010000002.1"/>
</dbReference>
<keyword evidence="2" id="KW-1185">Reference proteome</keyword>
<name>A0ABT6FBB5_9BACT</name>
<evidence type="ECO:0000313" key="2">
    <source>
        <dbReference type="Proteomes" id="UP001216907"/>
    </source>
</evidence>
<comment type="caution">
    <text evidence="1">The sequence shown here is derived from an EMBL/GenBank/DDBJ whole genome shotgun (WGS) entry which is preliminary data.</text>
</comment>
<accession>A0ABT6FBB5</accession>
<gene>
    <name evidence="1" type="ORF">PZE19_13905</name>
</gene>
<sequence>MDEIVREATAAVEMNPANVGVVEGPGRAGSTYISPVTSVTVKVLSANASAIDARLRAAVDTTRF</sequence>
<organism evidence="1 2">
    <name type="scientific">Paludisphaera mucosa</name>
    <dbReference type="NCBI Taxonomy" id="3030827"/>
    <lineage>
        <taxon>Bacteria</taxon>
        <taxon>Pseudomonadati</taxon>
        <taxon>Planctomycetota</taxon>
        <taxon>Planctomycetia</taxon>
        <taxon>Isosphaerales</taxon>
        <taxon>Isosphaeraceae</taxon>
        <taxon>Paludisphaera</taxon>
    </lineage>
</organism>
<proteinExistence type="predicted"/>
<dbReference type="EMBL" id="JARRAG010000002">
    <property type="protein sequence ID" value="MDG3004876.1"/>
    <property type="molecule type" value="Genomic_DNA"/>
</dbReference>
<dbReference type="Proteomes" id="UP001216907">
    <property type="component" value="Unassembled WGS sequence"/>
</dbReference>
<reference evidence="1 2" key="1">
    <citation type="submission" date="2023-03" db="EMBL/GenBank/DDBJ databases">
        <title>Paludisphaera mucosa sp. nov. a novel planctomycete from northern fen.</title>
        <authorList>
            <person name="Ivanova A."/>
        </authorList>
    </citation>
    <scope>NUCLEOTIDE SEQUENCE [LARGE SCALE GENOMIC DNA]</scope>
    <source>
        <strain evidence="1 2">Pla2</strain>
    </source>
</reference>
<evidence type="ECO:0000313" key="1">
    <source>
        <dbReference type="EMBL" id="MDG3004876.1"/>
    </source>
</evidence>